<evidence type="ECO:0000313" key="2">
    <source>
        <dbReference type="EMBL" id="DAD76317.1"/>
    </source>
</evidence>
<keyword evidence="1" id="KW-1133">Transmembrane helix</keyword>
<proteinExistence type="predicted"/>
<accession>A0A8S5M1Z0</accession>
<reference evidence="2" key="1">
    <citation type="journal article" date="2021" name="Proc. Natl. Acad. Sci. U.S.A.">
        <title>A Catalog of Tens of Thousands of Viruses from Human Metagenomes Reveals Hidden Associations with Chronic Diseases.</title>
        <authorList>
            <person name="Tisza M.J."/>
            <person name="Buck C.B."/>
        </authorList>
    </citation>
    <scope>NUCLEOTIDE SEQUENCE</scope>
    <source>
        <strain evidence="2">CttDR14</strain>
    </source>
</reference>
<feature type="transmembrane region" description="Helical" evidence="1">
    <location>
        <begin position="12"/>
        <end position="30"/>
    </location>
</feature>
<evidence type="ECO:0000256" key="1">
    <source>
        <dbReference type="SAM" id="Phobius"/>
    </source>
</evidence>
<dbReference type="EMBL" id="BK014798">
    <property type="protein sequence ID" value="DAD76317.1"/>
    <property type="molecule type" value="Genomic_DNA"/>
</dbReference>
<organism evidence="2">
    <name type="scientific">Siphoviridae sp. cttDR14</name>
    <dbReference type="NCBI Taxonomy" id="2826490"/>
    <lineage>
        <taxon>Viruses</taxon>
        <taxon>Duplodnaviria</taxon>
        <taxon>Heunggongvirae</taxon>
        <taxon>Uroviricota</taxon>
        <taxon>Caudoviricetes</taxon>
    </lineage>
</organism>
<feature type="transmembrane region" description="Helical" evidence="1">
    <location>
        <begin position="93"/>
        <end position="116"/>
    </location>
</feature>
<sequence>MKLTNKGKAWVYRFYAFLVYLIPMITLFIVNYKEYDKDGGAVGFWGIIVIAFVVLAFKGYILNLFKKQPITTVSIAIFVVALVMKNIAGQMLLISAVSAIAALLSSFVSVVSDVFVEHSFKMVDGEKVKNSAPAISDKQAWLEAYGYIFSKEEE</sequence>
<name>A0A8S5M1Z0_9CAUD</name>
<feature type="transmembrane region" description="Helical" evidence="1">
    <location>
        <begin position="42"/>
        <end position="62"/>
    </location>
</feature>
<protein>
    <submittedName>
        <fullName evidence="2">Uncharacterized protein</fullName>
    </submittedName>
</protein>
<keyword evidence="1" id="KW-0812">Transmembrane</keyword>
<keyword evidence="1" id="KW-0472">Membrane</keyword>
<feature type="transmembrane region" description="Helical" evidence="1">
    <location>
        <begin position="69"/>
        <end position="87"/>
    </location>
</feature>